<dbReference type="CDD" id="cd01285">
    <property type="entry name" value="nucleoside_deaminase"/>
    <property type="match status" value="1"/>
</dbReference>
<protein>
    <submittedName>
        <fullName evidence="2">Nucleoside deaminase</fullName>
    </submittedName>
</protein>
<comment type="caution">
    <text evidence="2">The sequence shown here is derived from an EMBL/GenBank/DDBJ whole genome shotgun (WGS) entry which is preliminary data.</text>
</comment>
<reference evidence="2" key="1">
    <citation type="submission" date="2021-04" db="EMBL/GenBank/DDBJ databases">
        <title>Genome based classification of Actinospica acidithermotolerans sp. nov., an actinobacterium isolated from an Indonesian hot spring.</title>
        <authorList>
            <person name="Kusuma A.B."/>
            <person name="Putra K.E."/>
            <person name="Nafisah S."/>
            <person name="Loh J."/>
            <person name="Nouioui I."/>
            <person name="Goodfellow M."/>
        </authorList>
    </citation>
    <scope>NUCLEOTIDE SEQUENCE</scope>
    <source>
        <strain evidence="2">MGRD01-02</strain>
    </source>
</reference>
<dbReference type="PANTHER" id="PTHR11079:SF161">
    <property type="entry name" value="CMP_DCMP-TYPE DEAMINASE DOMAIN-CONTAINING PROTEIN"/>
    <property type="match status" value="1"/>
</dbReference>
<sequence>MTADEGRAADDEPHLRRAVALAAGVTPGGGDLPFGAVVVSNGKVLAESANRVGSDADPTAHAEILALRAAGRRLGRADLSGAVLYSSGEPSPMCLAACLWARIERVVHAAEVADAADFGFEDREFYRQLAPPKPERSLRVERAGLRWRAEAVAAYQRWHRGTG</sequence>
<dbReference type="Proteomes" id="UP000676325">
    <property type="component" value="Unassembled WGS sequence"/>
</dbReference>
<dbReference type="InterPro" id="IPR016193">
    <property type="entry name" value="Cytidine_deaminase-like"/>
</dbReference>
<accession>A0A941EEY4</accession>
<dbReference type="SUPFAM" id="SSF53927">
    <property type="entry name" value="Cytidine deaminase-like"/>
    <property type="match status" value="1"/>
</dbReference>
<dbReference type="InterPro" id="IPR002125">
    <property type="entry name" value="CMP_dCMP_dom"/>
</dbReference>
<evidence type="ECO:0000313" key="3">
    <source>
        <dbReference type="Proteomes" id="UP000676325"/>
    </source>
</evidence>
<organism evidence="2 3">
    <name type="scientific">Actinospica acidithermotolerans</name>
    <dbReference type="NCBI Taxonomy" id="2828514"/>
    <lineage>
        <taxon>Bacteria</taxon>
        <taxon>Bacillati</taxon>
        <taxon>Actinomycetota</taxon>
        <taxon>Actinomycetes</taxon>
        <taxon>Catenulisporales</taxon>
        <taxon>Actinospicaceae</taxon>
        <taxon>Actinospica</taxon>
    </lineage>
</organism>
<gene>
    <name evidence="2" type="ORF">KDK95_23460</name>
</gene>
<name>A0A941EEY4_9ACTN</name>
<proteinExistence type="predicted"/>
<evidence type="ECO:0000313" key="2">
    <source>
        <dbReference type="EMBL" id="MBR7829285.1"/>
    </source>
</evidence>
<dbReference type="PANTHER" id="PTHR11079">
    <property type="entry name" value="CYTOSINE DEAMINASE FAMILY MEMBER"/>
    <property type="match status" value="1"/>
</dbReference>
<dbReference type="GO" id="GO:0047974">
    <property type="term" value="F:guanosine deaminase activity"/>
    <property type="evidence" value="ECO:0007669"/>
    <property type="project" value="TreeGrafter"/>
</dbReference>
<feature type="domain" description="CMP/dCMP-type deaminase" evidence="1">
    <location>
        <begin position="9"/>
        <end position="140"/>
    </location>
</feature>
<evidence type="ECO:0000259" key="1">
    <source>
        <dbReference type="PROSITE" id="PS51747"/>
    </source>
</evidence>
<dbReference type="Gene3D" id="3.40.140.10">
    <property type="entry name" value="Cytidine Deaminase, domain 2"/>
    <property type="match status" value="1"/>
</dbReference>
<dbReference type="RefSeq" id="WP_212520419.1">
    <property type="nucleotide sequence ID" value="NZ_JAGSOH010000080.1"/>
</dbReference>
<dbReference type="AlphaFoldDB" id="A0A941EEY4"/>
<dbReference type="Pfam" id="PF00383">
    <property type="entry name" value="dCMP_cyt_deam_1"/>
    <property type="match status" value="1"/>
</dbReference>
<dbReference type="GO" id="GO:0006152">
    <property type="term" value="P:purine nucleoside catabolic process"/>
    <property type="evidence" value="ECO:0007669"/>
    <property type="project" value="TreeGrafter"/>
</dbReference>
<dbReference type="EMBL" id="JAGSOH010000080">
    <property type="protein sequence ID" value="MBR7829285.1"/>
    <property type="molecule type" value="Genomic_DNA"/>
</dbReference>
<dbReference type="PROSITE" id="PS51747">
    <property type="entry name" value="CYT_DCMP_DEAMINASES_2"/>
    <property type="match status" value="1"/>
</dbReference>
<keyword evidence="3" id="KW-1185">Reference proteome</keyword>